<protein>
    <submittedName>
        <fullName evidence="1">Putative salivary lipocalin lipocalin</fullName>
    </submittedName>
</protein>
<dbReference type="InterPro" id="IPR002970">
    <property type="entry name" value="Tick_his-bd"/>
</dbReference>
<sequence>AAAIGADPQSVPYEEQTEHFKNQTIRDMVRIMQPLYVKLRNYARRTEYGCHSLQNLGETGGVYTYALRAIHKRNHTLIQKNITSTLWKSGCHEEDNAANFTNPETSKKVTVKLITKDANNTCFILVRETPENNRSCDLLMTKDTILNRIPRFCGKIYLQECKGYSVELWKRNCSFWSHSEDMPSC</sequence>
<reference evidence="1" key="1">
    <citation type="journal article" date="2017" name="Front. Cell. Infect. Microbiol.">
        <title>The Distinct Transcriptional Response of the Midgut of Amblyomma sculptum and Amblyomma aureolatum Ticks to Rickettsia rickettsii Correlates to Their Differences in Susceptibility to Infection.</title>
        <authorList>
            <person name="Martins L.A."/>
            <person name="Galletti M.F.B.M."/>
            <person name="Ribeiro J.M."/>
            <person name="Fujita A."/>
            <person name="Costa F.B."/>
            <person name="Labruna M.B."/>
            <person name="Daffre S."/>
            <person name="Fogaca A.C."/>
        </authorList>
    </citation>
    <scope>NUCLEOTIDE SEQUENCE</scope>
</reference>
<dbReference type="EMBL" id="GFAC01006064">
    <property type="protein sequence ID" value="JAT93124.1"/>
    <property type="molecule type" value="mRNA"/>
</dbReference>
<dbReference type="Pfam" id="PF02098">
    <property type="entry name" value="His_binding"/>
    <property type="match status" value="1"/>
</dbReference>
<dbReference type="SUPFAM" id="SSF50814">
    <property type="entry name" value="Lipocalins"/>
    <property type="match status" value="1"/>
</dbReference>
<name>A0A1E1X1K6_9ACAR</name>
<dbReference type="GO" id="GO:0043176">
    <property type="term" value="F:amine binding"/>
    <property type="evidence" value="ECO:0007669"/>
    <property type="project" value="InterPro"/>
</dbReference>
<dbReference type="Gene3D" id="2.40.128.20">
    <property type="match status" value="1"/>
</dbReference>
<dbReference type="InterPro" id="IPR012674">
    <property type="entry name" value="Calycin"/>
</dbReference>
<organism evidence="1">
    <name type="scientific">Amblyomma aureolatum</name>
    <dbReference type="NCBI Taxonomy" id="187763"/>
    <lineage>
        <taxon>Eukaryota</taxon>
        <taxon>Metazoa</taxon>
        <taxon>Ecdysozoa</taxon>
        <taxon>Arthropoda</taxon>
        <taxon>Chelicerata</taxon>
        <taxon>Arachnida</taxon>
        <taxon>Acari</taxon>
        <taxon>Parasitiformes</taxon>
        <taxon>Ixodida</taxon>
        <taxon>Ixodoidea</taxon>
        <taxon>Ixodidae</taxon>
        <taxon>Amblyomminae</taxon>
        <taxon>Amblyomma</taxon>
    </lineage>
</organism>
<evidence type="ECO:0000313" key="1">
    <source>
        <dbReference type="EMBL" id="JAT93124.1"/>
    </source>
</evidence>
<proteinExistence type="evidence at transcript level"/>
<accession>A0A1E1X1K6</accession>
<dbReference type="AlphaFoldDB" id="A0A1E1X1K6"/>
<feature type="non-terminal residue" evidence="1">
    <location>
        <position position="1"/>
    </location>
</feature>
<dbReference type="GO" id="GO:0030682">
    <property type="term" value="P:symbiont-mediated perturbation of host defenses"/>
    <property type="evidence" value="ECO:0007669"/>
    <property type="project" value="InterPro"/>
</dbReference>